<evidence type="ECO:0000313" key="11">
    <source>
        <dbReference type="Proteomes" id="UP000604117"/>
    </source>
</evidence>
<dbReference type="EMBL" id="BONE01000064">
    <property type="protein sequence ID" value="GIF76564.1"/>
    <property type="molecule type" value="Genomic_DNA"/>
</dbReference>
<proteinExistence type="inferred from homology"/>
<comment type="pathway">
    <text evidence="2 9">Polyol metabolism; (R,R)-butane-2,3-diol biosynthesis; (R,R)-butane-2,3-diol from pyruvate: step 2/3.</text>
</comment>
<dbReference type="EC" id="4.1.1.5" evidence="4 9"/>
<reference evidence="10 11" key="1">
    <citation type="submission" date="2021-01" db="EMBL/GenBank/DDBJ databases">
        <title>Whole genome shotgun sequence of Asanoa siamensis NBRC 107932.</title>
        <authorList>
            <person name="Komaki H."/>
            <person name="Tamura T."/>
        </authorList>
    </citation>
    <scope>NUCLEOTIDE SEQUENCE [LARGE SCALE GENOMIC DNA]</scope>
    <source>
        <strain evidence="10 11">NBRC 107932</strain>
    </source>
</reference>
<dbReference type="RefSeq" id="WP_203717437.1">
    <property type="nucleotide sequence ID" value="NZ_BONE01000064.1"/>
</dbReference>
<comment type="caution">
    <text evidence="10">The sequence shown here is derived from an EMBL/GenBank/DDBJ whole genome shotgun (WGS) entry which is preliminary data.</text>
</comment>
<evidence type="ECO:0000256" key="3">
    <source>
        <dbReference type="ARBA" id="ARBA00007106"/>
    </source>
</evidence>
<keyword evidence="8 9" id="KW-0456">Lyase</keyword>
<gene>
    <name evidence="10" type="primary">alsD</name>
    <name evidence="10" type="ORF">Asi02nite_60820</name>
</gene>
<comment type="catalytic activity">
    <reaction evidence="1 9">
        <text>(2S)-2-acetolactate + H(+) = (R)-acetoin + CO2</text>
        <dbReference type="Rhea" id="RHEA:21580"/>
        <dbReference type="ChEBI" id="CHEBI:15378"/>
        <dbReference type="ChEBI" id="CHEBI:15686"/>
        <dbReference type="ChEBI" id="CHEBI:16526"/>
        <dbReference type="ChEBI" id="CHEBI:58476"/>
        <dbReference type="EC" id="4.1.1.5"/>
    </reaction>
</comment>
<comment type="similarity">
    <text evidence="3 9">Belongs to the alpha-acetolactate decarboxylase family.</text>
</comment>
<evidence type="ECO:0000256" key="5">
    <source>
        <dbReference type="ARBA" id="ARBA00020164"/>
    </source>
</evidence>
<evidence type="ECO:0000256" key="7">
    <source>
        <dbReference type="ARBA" id="ARBA00023061"/>
    </source>
</evidence>
<keyword evidence="11" id="KW-1185">Reference proteome</keyword>
<evidence type="ECO:0000256" key="4">
    <source>
        <dbReference type="ARBA" id="ARBA00013204"/>
    </source>
</evidence>
<dbReference type="CDD" id="cd17299">
    <property type="entry name" value="acetolactate_decarboxylase"/>
    <property type="match status" value="1"/>
</dbReference>
<dbReference type="Proteomes" id="UP000604117">
    <property type="component" value="Unassembled WGS sequence"/>
</dbReference>
<dbReference type="Pfam" id="PF03306">
    <property type="entry name" value="AAL_decarboxy"/>
    <property type="match status" value="1"/>
</dbReference>
<accession>A0ABQ4CZ53</accession>
<dbReference type="NCBIfam" id="TIGR01252">
    <property type="entry name" value="acetolac_decarb"/>
    <property type="match status" value="1"/>
</dbReference>
<dbReference type="SUPFAM" id="SSF117856">
    <property type="entry name" value="AF0104/ALDC/Ptd012-like"/>
    <property type="match status" value="1"/>
</dbReference>
<keyword evidence="6 9" id="KW-0210">Decarboxylase</keyword>
<protein>
    <recommendedName>
        <fullName evidence="5 9">Alpha-acetolactate decarboxylase</fullName>
        <ecNumber evidence="4 9">4.1.1.5</ecNumber>
    </recommendedName>
</protein>
<evidence type="ECO:0000256" key="9">
    <source>
        <dbReference type="PIRNR" id="PIRNR001332"/>
    </source>
</evidence>
<name>A0ABQ4CZ53_9ACTN</name>
<dbReference type="PIRSF" id="PIRSF001332">
    <property type="entry name" value="Acetolac_decarb"/>
    <property type="match status" value="1"/>
</dbReference>
<sequence length="256" mass="28147">MTTDTYERFRAWTRAILHDGHADEIYQTSTMGALLDGLYDGDVTIAELLHHGNFGLGTFNRLDGEMVVLDGICHHLRADGSAREAEPDDRTPFAAVTWFRPEATMRITEPINRADLLARIDRTLPTTNLTSAIRITGRFRRVDTRTVMAQKQPYPPLTKATEGQAVTTFDDVEGDLAGFRSPSYGQGISVPGYHLHFLAADRRRGGHGLDFTLVEGEIRAATASELHLSLPRTAAFANANLSPDDIAGQIRETEGG</sequence>
<evidence type="ECO:0000313" key="10">
    <source>
        <dbReference type="EMBL" id="GIF76564.1"/>
    </source>
</evidence>
<dbReference type="PANTHER" id="PTHR35524">
    <property type="entry name" value="ALPHA-ACETOLACTATE DECARBOXYLASE"/>
    <property type="match status" value="1"/>
</dbReference>
<dbReference type="PANTHER" id="PTHR35524:SF1">
    <property type="entry name" value="ALPHA-ACETOLACTATE DECARBOXYLASE"/>
    <property type="match status" value="1"/>
</dbReference>
<organism evidence="10 11">
    <name type="scientific">Asanoa siamensis</name>
    <dbReference type="NCBI Taxonomy" id="926357"/>
    <lineage>
        <taxon>Bacteria</taxon>
        <taxon>Bacillati</taxon>
        <taxon>Actinomycetota</taxon>
        <taxon>Actinomycetes</taxon>
        <taxon>Micromonosporales</taxon>
        <taxon>Micromonosporaceae</taxon>
        <taxon>Asanoa</taxon>
    </lineage>
</organism>
<dbReference type="InterPro" id="IPR005128">
    <property type="entry name" value="Acetolactate_a_deCO2ase"/>
</dbReference>
<evidence type="ECO:0000256" key="6">
    <source>
        <dbReference type="ARBA" id="ARBA00022793"/>
    </source>
</evidence>
<evidence type="ECO:0000256" key="1">
    <source>
        <dbReference type="ARBA" id="ARBA00001784"/>
    </source>
</evidence>
<evidence type="ECO:0000256" key="8">
    <source>
        <dbReference type="ARBA" id="ARBA00023239"/>
    </source>
</evidence>
<keyword evidence="7 9" id="KW-0005">Acetoin biosynthesis</keyword>
<evidence type="ECO:0000256" key="2">
    <source>
        <dbReference type="ARBA" id="ARBA00005170"/>
    </source>
</evidence>
<dbReference type="Gene3D" id="3.30.1330.80">
    <property type="entry name" value="Hypothetical protein, similar to alpha- acetolactate decarboxylase, domain 2"/>
    <property type="match status" value="2"/>
</dbReference>